<keyword evidence="2" id="KW-1185">Reference proteome</keyword>
<sequence length="98" mass="10563">MDEHTTNGEASAAADELRGRVQTVITAADPEGLLALGAPDDEYSAQVGELTRRLRARSITAADVLEVWVARFGPDTWLADHPQAVDQLVRALNDVRPA</sequence>
<dbReference type="RefSeq" id="WP_137451396.1">
    <property type="nucleotide sequence ID" value="NZ_SZZH01000006.1"/>
</dbReference>
<dbReference type="AlphaFoldDB" id="A0A4U6QAP4"/>
<evidence type="ECO:0000313" key="2">
    <source>
        <dbReference type="Proteomes" id="UP000306985"/>
    </source>
</evidence>
<dbReference type="EMBL" id="SZZH01000006">
    <property type="protein sequence ID" value="TKV57010.1"/>
    <property type="molecule type" value="Genomic_DNA"/>
</dbReference>
<name>A0A4U6QAP4_9ACTN</name>
<comment type="caution">
    <text evidence="1">The sequence shown here is derived from an EMBL/GenBank/DDBJ whole genome shotgun (WGS) entry which is preliminary data.</text>
</comment>
<dbReference type="Proteomes" id="UP000306985">
    <property type="component" value="Unassembled WGS sequence"/>
</dbReference>
<evidence type="ECO:0000313" key="1">
    <source>
        <dbReference type="EMBL" id="TKV57010.1"/>
    </source>
</evidence>
<proteinExistence type="predicted"/>
<reference evidence="1 2" key="1">
    <citation type="submission" date="2019-05" db="EMBL/GenBank/DDBJ databases">
        <title>Nakamurella sp. N5BH11, whole genome shotgun sequence.</title>
        <authorList>
            <person name="Tuo L."/>
        </authorList>
    </citation>
    <scope>NUCLEOTIDE SEQUENCE [LARGE SCALE GENOMIC DNA]</scope>
    <source>
        <strain evidence="1 2">N5BH11</strain>
    </source>
</reference>
<protein>
    <submittedName>
        <fullName evidence="1">Uncharacterized protein</fullName>
    </submittedName>
</protein>
<gene>
    <name evidence="1" type="ORF">FDO65_19535</name>
</gene>
<accession>A0A4U6QAP4</accession>
<organism evidence="1 2">
    <name type="scientific">Nakamurella flava</name>
    <dbReference type="NCBI Taxonomy" id="2576308"/>
    <lineage>
        <taxon>Bacteria</taxon>
        <taxon>Bacillati</taxon>
        <taxon>Actinomycetota</taxon>
        <taxon>Actinomycetes</taxon>
        <taxon>Nakamurellales</taxon>
        <taxon>Nakamurellaceae</taxon>
        <taxon>Nakamurella</taxon>
    </lineage>
</organism>
<dbReference type="OrthoDB" id="3543368at2"/>